<dbReference type="EMBL" id="MN738914">
    <property type="protein sequence ID" value="QHT30969.1"/>
    <property type="molecule type" value="Genomic_DNA"/>
</dbReference>
<accession>A0A6C0ERK4</accession>
<proteinExistence type="predicted"/>
<reference evidence="1" key="1">
    <citation type="journal article" date="2020" name="Nature">
        <title>Giant virus diversity and host interactions through global metagenomics.</title>
        <authorList>
            <person name="Schulz F."/>
            <person name="Roux S."/>
            <person name="Paez-Espino D."/>
            <person name="Jungbluth S."/>
            <person name="Walsh D.A."/>
            <person name="Denef V.J."/>
            <person name="McMahon K.D."/>
            <person name="Konstantinidis K.T."/>
            <person name="Eloe-Fadrosh E.A."/>
            <person name="Kyrpides N.C."/>
            <person name="Woyke T."/>
        </authorList>
    </citation>
    <scope>NUCLEOTIDE SEQUENCE</scope>
    <source>
        <strain evidence="1">GVMAG-M-3300009151-50</strain>
    </source>
</reference>
<name>A0A6C0ERK4_9ZZZZ</name>
<evidence type="ECO:0000313" key="1">
    <source>
        <dbReference type="EMBL" id="QHT30969.1"/>
    </source>
</evidence>
<organism evidence="1">
    <name type="scientific">viral metagenome</name>
    <dbReference type="NCBI Taxonomy" id="1070528"/>
    <lineage>
        <taxon>unclassified sequences</taxon>
        <taxon>metagenomes</taxon>
        <taxon>organismal metagenomes</taxon>
    </lineage>
</organism>
<sequence length="307" mass="32922">MPGSDASQFTRFKKANAVQRGDTQQSNRLTQYVSKLTGASCQTVFLDSLMPKSRRALCNNNQSGNVYRTNLDFNGVVGASNNGIVTYTLLNPPITPNNEFFFKIVNLSGNILSITFNPSRGEANFNNSVVELLGGGNGSIKIEDSIEISEITGFNNNSIIHITFPGQISSIGDVTITTSDGGGNEDLGTITKVFNFTGIALNKGNYILEGLTINPSISGKYKFTFSNVSGNPYIAQIQLGNTDNFPTATFTINGSNVTPESIGGNRLKFSHVDIRASTIILRVLVPGGINSLPFQFDTLSLSPPDSI</sequence>
<dbReference type="AlphaFoldDB" id="A0A6C0ERK4"/>
<protein>
    <submittedName>
        <fullName evidence="1">Uncharacterized protein</fullName>
    </submittedName>
</protein>